<reference evidence="15" key="1">
    <citation type="submission" date="2020-01" db="EMBL/GenBank/DDBJ databases">
        <authorList>
            <person name="Feng Z.H.Z."/>
        </authorList>
    </citation>
    <scope>NUCLEOTIDE SEQUENCE</scope>
    <source>
        <strain evidence="15">CBS107.38</strain>
    </source>
</reference>
<dbReference type="InterPro" id="IPR015955">
    <property type="entry name" value="Lactate_DH/Glyco_Ohase_4_C"/>
</dbReference>
<evidence type="ECO:0000256" key="7">
    <source>
        <dbReference type="ARBA" id="ARBA00023002"/>
    </source>
</evidence>
<comment type="caution">
    <text evidence="15">The sequence shown here is derived from an EMBL/GenBank/DDBJ whole genome shotgun (WGS) entry which is preliminary data.</text>
</comment>
<evidence type="ECO:0000256" key="5">
    <source>
        <dbReference type="ARBA" id="ARBA00022723"/>
    </source>
</evidence>
<comment type="pathway">
    <text evidence="2">Fermentation; pyruvate fermentation to lactate; (S)-lactate from pyruvate: step 1/1.</text>
</comment>
<comment type="similarity">
    <text evidence="3">Belongs to the LDH/MDH superfamily. LDH family.</text>
</comment>
<reference evidence="15" key="2">
    <citation type="submission" date="2020-08" db="EMBL/GenBank/DDBJ databases">
        <title>Draft Genome Sequence of Cumin Blight Pathogen Alternaria burnsii.</title>
        <authorList>
            <person name="Feng Z."/>
        </authorList>
    </citation>
    <scope>NUCLEOTIDE SEQUENCE</scope>
    <source>
        <strain evidence="15">CBS107.38</strain>
    </source>
</reference>
<feature type="domain" description="Zn(2)-C6 fungal-type" evidence="14">
    <location>
        <begin position="354"/>
        <end position="384"/>
    </location>
</feature>
<dbReference type="AlphaFoldDB" id="A0A8H7B4G5"/>
<keyword evidence="9" id="KW-0520">NAD</keyword>
<evidence type="ECO:0000259" key="14">
    <source>
        <dbReference type="PROSITE" id="PS50048"/>
    </source>
</evidence>
<dbReference type="CDD" id="cd00067">
    <property type="entry name" value="GAL4"/>
    <property type="match status" value="1"/>
</dbReference>
<keyword evidence="6" id="KW-0862">Zinc</keyword>
<dbReference type="InterPro" id="IPR022383">
    <property type="entry name" value="Lactate/malate_DH_C"/>
</dbReference>
<dbReference type="SUPFAM" id="SSF57701">
    <property type="entry name" value="Zn2/Cys6 DNA-binding domain"/>
    <property type="match status" value="1"/>
</dbReference>
<dbReference type="InterPro" id="IPR036864">
    <property type="entry name" value="Zn2-C6_fun-type_DNA-bd_sf"/>
</dbReference>
<dbReference type="PRINTS" id="PR00086">
    <property type="entry name" value="LLDHDRGNASE"/>
</dbReference>
<sequence>MSDAKPTSSIAILGAGDVGATIAYSLIMNPVAGDILLVDPKEEVRDAQVADLSDATFHGNTTTRVRSGTHKEAGQCDIIVIAAGAKQKKGESRTDLIGRNKSILESAISDMKPFREDTVLLLVANPVDVLTYFAQQYCGLPRSQVIGSGTFLDSARLRGILAKRAEVAASSIDAYVLGEHGESQFVAWSLASIGGVPLSSALSESSDRAADKTAIADETKNKATSIIENKGATNYGIGGVAASICKSILFDEKIVRPVSYYQDELGVCLSMPAVLGRGGIVRSVPMPLDGEEKRLLEKSAKTLKEISLPPHSSPCDDSTPSAQYAETPKLPVMASASSSARPTSSARQKHVTTACLSCRARKIKCDAASPSCSNCILYAQRCVYQHGLDKRKVPMKERLVAAETYARQLEELLQANGIPLPSYRNLSTPWTALPGPATNSEHNFASSMPSSNRDLSVALETPSMITLDTPQTDSSSPLVDQLTGSLGSLRLAEDGQLRFYGATSNLHLLVSGTRATTNTRTAVSRVGVQATLDAAGVEHLVDTELEDHLIKLYFCWEDPSIHLVQEDVFYRERLKCKSGDYVSKLYSEVLVNSMCAVGASLTSRHCVELPEPLVDFFASRARALLDVELDSPTLSTVQSLAILSGVESIRTLDARGWLYSGMAVRLATDLGLHLDNQVYVDAGIIDAEEASLQRVVFWGAFIHERMWSLYLGRPVSLDEHAITTPPCVAKVGEQKLWRPYIDEYADFDFPALVDPIDELHRNNATLCAKMARIRDTLYSDSVVSVLGAQQLHDFASGMRAELAQWHKDLPESLKVDLSSVSSFYVPHVLQLQMQYHTVMIIANRPFFTATTANLPDVAFSDPMVGPPTCTDSARAIAKLLQIYRRLYSFRRINIQAVHLVFTASLIHVLNACEAAAPSLRNSAWKDLEVCQQALCDLSEGYHSATRAREVVTGIQNELLRAKRESMKRSAAHGAGSESNPTRAKRRRSSAWEQPAGPAADHGHNDTILDPALNVIDSIFWSEWTRLN</sequence>
<comment type="subcellular location">
    <subcellularLocation>
        <location evidence="1">Nucleus</location>
    </subcellularLocation>
</comment>
<dbReference type="PROSITE" id="PS50048">
    <property type="entry name" value="ZN2_CY6_FUNGAL_2"/>
    <property type="match status" value="1"/>
</dbReference>
<dbReference type="InterPro" id="IPR051615">
    <property type="entry name" value="Transcr_Regulatory_Elem"/>
</dbReference>
<dbReference type="GO" id="GO:0005634">
    <property type="term" value="C:nucleus"/>
    <property type="evidence" value="ECO:0007669"/>
    <property type="project" value="UniProtKB-SubCell"/>
</dbReference>
<keyword evidence="5" id="KW-0479">Metal-binding</keyword>
<keyword evidence="8" id="KW-0805">Transcription regulation</keyword>
<accession>A0A8H7B4G5</accession>
<keyword evidence="11" id="KW-0804">Transcription</keyword>
<dbReference type="SMART" id="SM00906">
    <property type="entry name" value="Fungal_trans"/>
    <property type="match status" value="1"/>
</dbReference>
<dbReference type="GO" id="GO:0003677">
    <property type="term" value="F:DNA binding"/>
    <property type="evidence" value="ECO:0007669"/>
    <property type="project" value="UniProtKB-KW"/>
</dbReference>
<keyword evidence="16" id="KW-1185">Reference proteome</keyword>
<feature type="region of interest" description="Disordered" evidence="13">
    <location>
        <begin position="965"/>
        <end position="1006"/>
    </location>
</feature>
<dbReference type="CDD" id="cd12148">
    <property type="entry name" value="fungal_TF_MHR"/>
    <property type="match status" value="1"/>
</dbReference>
<dbReference type="Gene3D" id="4.10.240.10">
    <property type="entry name" value="Zn(2)-C6 fungal-type DNA-binding domain"/>
    <property type="match status" value="1"/>
</dbReference>
<evidence type="ECO:0000256" key="1">
    <source>
        <dbReference type="ARBA" id="ARBA00004123"/>
    </source>
</evidence>
<evidence type="ECO:0000256" key="12">
    <source>
        <dbReference type="ARBA" id="ARBA00023242"/>
    </source>
</evidence>
<organism evidence="15 16">
    <name type="scientific">Alternaria burnsii</name>
    <dbReference type="NCBI Taxonomy" id="1187904"/>
    <lineage>
        <taxon>Eukaryota</taxon>
        <taxon>Fungi</taxon>
        <taxon>Dikarya</taxon>
        <taxon>Ascomycota</taxon>
        <taxon>Pezizomycotina</taxon>
        <taxon>Dothideomycetes</taxon>
        <taxon>Pleosporomycetidae</taxon>
        <taxon>Pleosporales</taxon>
        <taxon>Pleosporineae</taxon>
        <taxon>Pleosporaceae</taxon>
        <taxon>Alternaria</taxon>
        <taxon>Alternaria sect. Alternaria</taxon>
    </lineage>
</organism>
<dbReference type="SMART" id="SM00066">
    <property type="entry name" value="GAL4"/>
    <property type="match status" value="1"/>
</dbReference>
<dbReference type="GO" id="GO:0019752">
    <property type="term" value="P:carboxylic acid metabolic process"/>
    <property type="evidence" value="ECO:0007669"/>
    <property type="project" value="InterPro"/>
</dbReference>
<proteinExistence type="inferred from homology"/>
<dbReference type="GeneID" id="62205408"/>
<dbReference type="GO" id="GO:0005737">
    <property type="term" value="C:cytoplasm"/>
    <property type="evidence" value="ECO:0007669"/>
    <property type="project" value="InterPro"/>
</dbReference>
<dbReference type="Pfam" id="PF00056">
    <property type="entry name" value="Ldh_1_N"/>
    <property type="match status" value="1"/>
</dbReference>
<keyword evidence="10" id="KW-0238">DNA-binding</keyword>
<name>A0A8H7B4G5_9PLEO</name>
<dbReference type="GO" id="GO:0004459">
    <property type="term" value="F:L-lactate dehydrogenase (NAD+) activity"/>
    <property type="evidence" value="ECO:0007669"/>
    <property type="project" value="UniProtKB-EC"/>
</dbReference>
<dbReference type="Pfam" id="PF02866">
    <property type="entry name" value="Ldh_1_C"/>
    <property type="match status" value="1"/>
</dbReference>
<dbReference type="SUPFAM" id="SSF56327">
    <property type="entry name" value="LDH C-terminal domain-like"/>
    <property type="match status" value="1"/>
</dbReference>
<dbReference type="Proteomes" id="UP000596902">
    <property type="component" value="Unassembled WGS sequence"/>
</dbReference>
<dbReference type="EMBL" id="JAAABM010000010">
    <property type="protein sequence ID" value="KAF7674423.1"/>
    <property type="molecule type" value="Genomic_DNA"/>
</dbReference>
<dbReference type="InterPro" id="IPR036291">
    <property type="entry name" value="NAD(P)-bd_dom_sf"/>
</dbReference>
<evidence type="ECO:0000256" key="9">
    <source>
        <dbReference type="ARBA" id="ARBA00023027"/>
    </source>
</evidence>
<keyword evidence="7" id="KW-0560">Oxidoreductase</keyword>
<dbReference type="InterPro" id="IPR007219">
    <property type="entry name" value="XnlR_reg_dom"/>
</dbReference>
<dbReference type="InterPro" id="IPR001236">
    <property type="entry name" value="Lactate/malate_DH_N"/>
</dbReference>
<dbReference type="InterPro" id="IPR001557">
    <property type="entry name" value="L-lactate/malate_DH"/>
</dbReference>
<dbReference type="SUPFAM" id="SSF51735">
    <property type="entry name" value="NAD(P)-binding Rossmann-fold domains"/>
    <property type="match status" value="1"/>
</dbReference>
<dbReference type="GO" id="GO:0000981">
    <property type="term" value="F:DNA-binding transcription factor activity, RNA polymerase II-specific"/>
    <property type="evidence" value="ECO:0007669"/>
    <property type="project" value="InterPro"/>
</dbReference>
<dbReference type="Gene3D" id="3.40.50.720">
    <property type="entry name" value="NAD(P)-binding Rossmann-like Domain"/>
    <property type="match status" value="1"/>
</dbReference>
<gene>
    <name evidence="15" type="ORF">GT037_007183</name>
</gene>
<keyword evidence="12" id="KW-0539">Nucleus</keyword>
<dbReference type="PROSITE" id="PS00463">
    <property type="entry name" value="ZN2_CY6_FUNGAL_1"/>
    <property type="match status" value="1"/>
</dbReference>
<dbReference type="InterPro" id="IPR011304">
    <property type="entry name" value="L-lactate_DH"/>
</dbReference>
<dbReference type="PANTHER" id="PTHR31313">
    <property type="entry name" value="TY1 ENHANCER ACTIVATOR"/>
    <property type="match status" value="1"/>
</dbReference>
<evidence type="ECO:0000313" key="15">
    <source>
        <dbReference type="EMBL" id="KAF7674423.1"/>
    </source>
</evidence>
<evidence type="ECO:0000313" key="16">
    <source>
        <dbReference type="Proteomes" id="UP000596902"/>
    </source>
</evidence>
<dbReference type="Pfam" id="PF00172">
    <property type="entry name" value="Zn_clus"/>
    <property type="match status" value="1"/>
</dbReference>
<dbReference type="Pfam" id="PF04082">
    <property type="entry name" value="Fungal_trans"/>
    <property type="match status" value="1"/>
</dbReference>
<protein>
    <recommendedName>
        <fullName evidence="4">L-lactate dehydrogenase</fullName>
        <ecNumber evidence="4">1.1.1.27</ecNumber>
    </recommendedName>
</protein>
<evidence type="ECO:0000256" key="11">
    <source>
        <dbReference type="ARBA" id="ARBA00023163"/>
    </source>
</evidence>
<dbReference type="GO" id="GO:0006351">
    <property type="term" value="P:DNA-templated transcription"/>
    <property type="evidence" value="ECO:0007669"/>
    <property type="project" value="InterPro"/>
</dbReference>
<evidence type="ECO:0000256" key="4">
    <source>
        <dbReference type="ARBA" id="ARBA00012967"/>
    </source>
</evidence>
<dbReference type="GO" id="GO:0008270">
    <property type="term" value="F:zinc ion binding"/>
    <property type="evidence" value="ECO:0007669"/>
    <property type="project" value="InterPro"/>
</dbReference>
<evidence type="ECO:0000256" key="10">
    <source>
        <dbReference type="ARBA" id="ARBA00023125"/>
    </source>
</evidence>
<dbReference type="Gene3D" id="3.90.110.10">
    <property type="entry name" value="Lactate dehydrogenase/glycoside hydrolase, family 4, C-terminal"/>
    <property type="match status" value="1"/>
</dbReference>
<dbReference type="CDD" id="cd00300">
    <property type="entry name" value="LDH_like"/>
    <property type="match status" value="1"/>
</dbReference>
<evidence type="ECO:0000256" key="2">
    <source>
        <dbReference type="ARBA" id="ARBA00004843"/>
    </source>
</evidence>
<dbReference type="UniPathway" id="UPA00554">
    <property type="reaction ID" value="UER00611"/>
</dbReference>
<dbReference type="PANTHER" id="PTHR31313:SF77">
    <property type="entry name" value="ZN(II)2CYS6 TRANSCRIPTION FACTOR (EUROFUNG)"/>
    <property type="match status" value="1"/>
</dbReference>
<evidence type="ECO:0000256" key="6">
    <source>
        <dbReference type="ARBA" id="ARBA00022833"/>
    </source>
</evidence>
<evidence type="ECO:0000256" key="8">
    <source>
        <dbReference type="ARBA" id="ARBA00023015"/>
    </source>
</evidence>
<dbReference type="EC" id="1.1.1.27" evidence="4"/>
<dbReference type="RefSeq" id="XP_038784718.1">
    <property type="nucleotide sequence ID" value="XM_038932230.1"/>
</dbReference>
<evidence type="ECO:0000256" key="13">
    <source>
        <dbReference type="SAM" id="MobiDB-lite"/>
    </source>
</evidence>
<evidence type="ECO:0000256" key="3">
    <source>
        <dbReference type="ARBA" id="ARBA00006054"/>
    </source>
</evidence>
<dbReference type="InterPro" id="IPR001138">
    <property type="entry name" value="Zn2Cys6_DnaBD"/>
</dbReference>
<dbReference type="NCBIfam" id="TIGR01771">
    <property type="entry name" value="L-LDH-NAD"/>
    <property type="match status" value="1"/>
</dbReference>